<dbReference type="PROSITE" id="PS00175">
    <property type="entry name" value="PG_MUTASE"/>
    <property type="match status" value="1"/>
</dbReference>
<evidence type="ECO:0000313" key="1">
    <source>
        <dbReference type="EMBL" id="QJR30342.1"/>
    </source>
</evidence>
<dbReference type="RefSeq" id="WP_171100287.1">
    <property type="nucleotide sequence ID" value="NZ_CP053084.1"/>
</dbReference>
<dbReference type="Pfam" id="PF00300">
    <property type="entry name" value="His_Phos_1"/>
    <property type="match status" value="1"/>
</dbReference>
<protein>
    <submittedName>
        <fullName evidence="1">Histidine phosphatase family protein</fullName>
    </submittedName>
</protein>
<dbReference type="CDD" id="cd07067">
    <property type="entry name" value="HP_PGM_like"/>
    <property type="match status" value="1"/>
</dbReference>
<dbReference type="SMART" id="SM00855">
    <property type="entry name" value="PGAM"/>
    <property type="match status" value="1"/>
</dbReference>
<dbReference type="InterPro" id="IPR001345">
    <property type="entry name" value="PG/BPGM_mutase_AS"/>
</dbReference>
<dbReference type="InterPro" id="IPR013078">
    <property type="entry name" value="His_Pase_superF_clade-1"/>
</dbReference>
<dbReference type="InterPro" id="IPR029033">
    <property type="entry name" value="His_PPase_superfam"/>
</dbReference>
<dbReference type="InterPro" id="IPR050275">
    <property type="entry name" value="PGM_Phosphatase"/>
</dbReference>
<organism evidence="1 2">
    <name type="scientific">Limnobacter profundi</name>
    <dbReference type="NCBI Taxonomy" id="2732163"/>
    <lineage>
        <taxon>Bacteria</taxon>
        <taxon>Pseudomonadati</taxon>
        <taxon>Pseudomonadota</taxon>
        <taxon>Betaproteobacteria</taxon>
        <taxon>Burkholderiales</taxon>
        <taxon>Burkholderiaceae</taxon>
        <taxon>Limnobacter</taxon>
    </lineage>
</organism>
<dbReference type="EMBL" id="CP053084">
    <property type="protein sequence ID" value="QJR30342.1"/>
    <property type="molecule type" value="Genomic_DNA"/>
</dbReference>
<dbReference type="PANTHER" id="PTHR48100">
    <property type="entry name" value="BROAD-SPECIFICITY PHOSPHATASE YOR283W-RELATED"/>
    <property type="match status" value="1"/>
</dbReference>
<evidence type="ECO:0000313" key="2">
    <source>
        <dbReference type="Proteomes" id="UP000501130"/>
    </source>
</evidence>
<name>A0ABX6N7D6_9BURK</name>
<dbReference type="Proteomes" id="UP000501130">
    <property type="component" value="Chromosome"/>
</dbReference>
<dbReference type="SUPFAM" id="SSF53254">
    <property type="entry name" value="Phosphoglycerate mutase-like"/>
    <property type="match status" value="1"/>
</dbReference>
<keyword evidence="2" id="KW-1185">Reference proteome</keyword>
<reference evidence="1 2" key="1">
    <citation type="submission" date="2020-05" db="EMBL/GenBank/DDBJ databases">
        <title>Compete genome of Limnobacter sp. SAORIC-580.</title>
        <authorList>
            <person name="Song J."/>
            <person name="Cho J.-C."/>
        </authorList>
    </citation>
    <scope>NUCLEOTIDE SEQUENCE [LARGE SCALE GENOMIC DNA]</scope>
    <source>
        <strain evidence="1 2">SAORIC-580</strain>
    </source>
</reference>
<dbReference type="Gene3D" id="3.40.50.1240">
    <property type="entry name" value="Phosphoglycerate mutase-like"/>
    <property type="match status" value="1"/>
</dbReference>
<proteinExistence type="predicted"/>
<gene>
    <name evidence="1" type="ORF">HKT17_11850</name>
</gene>
<accession>A0ABX6N7D6</accession>
<sequence>MNSQALDFGAIVSKKPAGSRFILVRHGETDWNKEKRFQGHTDIALNAHGLLQAQLLRKYFASLETQGVSLYDECISSDLIRARATANAIHGARTPAMQLNAGLRERDYGHLSGLTGDEMQAKSPEEFAGLRNRVPEAPLQGGESLFQFYSRVVGTFEHIGSAHAGKTILLVAHGGVLDCIYRHCTGELLQKQREWQLHNCALNVIDIDPQGNKHVVLWAWLGHLNNDKPGQNMDEVDGRIA</sequence>